<keyword evidence="2" id="KW-1185">Reference proteome</keyword>
<dbReference type="EMBL" id="CP134213">
    <property type="protein sequence ID" value="WND19796.1"/>
    <property type="molecule type" value="Genomic_DNA"/>
</dbReference>
<organism evidence="1 2">
    <name type="scientific">Streptomyces violaceus</name>
    <name type="common">Streptomyces venezuelae</name>
    <dbReference type="NCBI Taxonomy" id="1936"/>
    <lineage>
        <taxon>Bacteria</taxon>
        <taxon>Bacillati</taxon>
        <taxon>Actinomycetota</taxon>
        <taxon>Actinomycetes</taxon>
        <taxon>Kitasatosporales</taxon>
        <taxon>Streptomycetaceae</taxon>
        <taxon>Streptomyces</taxon>
    </lineage>
</organism>
<evidence type="ECO:0000313" key="1">
    <source>
        <dbReference type="EMBL" id="WND19796.1"/>
    </source>
</evidence>
<proteinExistence type="predicted"/>
<evidence type="ECO:0000313" key="2">
    <source>
        <dbReference type="Proteomes" id="UP001249394"/>
    </source>
</evidence>
<name>A0ABY9UC22_STRVL</name>
<accession>A0ABY9UC22</accession>
<gene>
    <name evidence="1" type="ORF">RI060_21635</name>
</gene>
<sequence>MTSSLTFDSLTVSMQALRLLAVDFPHLPAPDVDVSPLDPERLRLSFHDTSCESLAAFEQWRMALGIASDAVAHSFQSEDRTRVLKAEGLFAGAVVVLTAFADVPAAEGARQAGGAA</sequence>
<protein>
    <submittedName>
        <fullName evidence="1">Uncharacterized protein</fullName>
    </submittedName>
</protein>
<dbReference type="Proteomes" id="UP001249394">
    <property type="component" value="Chromosome"/>
</dbReference>
<reference evidence="1 2" key="1">
    <citation type="submission" date="2023-09" db="EMBL/GenBank/DDBJ databases">
        <title>The genome sequence of Streptomyces anthocyanicus.</title>
        <authorList>
            <person name="Mo P."/>
        </authorList>
    </citation>
    <scope>NUCLEOTIDE SEQUENCE [LARGE SCALE GENOMIC DNA]</scope>
    <source>
        <strain evidence="1 2">JCM 4387</strain>
    </source>
</reference>